<dbReference type="InterPro" id="IPR016024">
    <property type="entry name" value="ARM-type_fold"/>
</dbReference>
<comment type="subcellular location">
    <subcellularLocation>
        <location evidence="1">Nucleus</location>
    </subcellularLocation>
</comment>
<evidence type="ECO:0000313" key="10">
    <source>
        <dbReference type="Proteomes" id="UP000639772"/>
    </source>
</evidence>
<evidence type="ECO:0000313" key="9">
    <source>
        <dbReference type="EMBL" id="KAG0475712.1"/>
    </source>
</evidence>
<comment type="caution">
    <text evidence="9">The sequence shown here is derived from an EMBL/GenBank/DDBJ whole genome shotgun (WGS) entry which is preliminary data.</text>
</comment>
<dbReference type="GO" id="GO:0005634">
    <property type="term" value="C:nucleus"/>
    <property type="evidence" value="ECO:0007669"/>
    <property type="project" value="UniProtKB-SubCell"/>
</dbReference>
<accession>A0A835QVU4</accession>
<dbReference type="GO" id="GO:0000779">
    <property type="term" value="C:condensed chromosome, centromeric region"/>
    <property type="evidence" value="ECO:0007669"/>
    <property type="project" value="TreeGrafter"/>
</dbReference>
<evidence type="ECO:0000256" key="1">
    <source>
        <dbReference type="ARBA" id="ARBA00004123"/>
    </source>
</evidence>
<dbReference type="InterPro" id="IPR032682">
    <property type="entry name" value="Cnd1_C"/>
</dbReference>
<evidence type="ECO:0000256" key="7">
    <source>
        <dbReference type="SAM" id="MobiDB-lite"/>
    </source>
</evidence>
<dbReference type="Gene3D" id="1.25.10.10">
    <property type="entry name" value="Leucine-rich Repeat Variant"/>
    <property type="match status" value="1"/>
</dbReference>
<proteinExistence type="predicted"/>
<dbReference type="PANTHER" id="PTHR14222:SF1">
    <property type="entry name" value="CONDENSIN-2 COMPLEX SUBUNIT D3"/>
    <property type="match status" value="1"/>
</dbReference>
<keyword evidence="5" id="KW-0539">Nucleus</keyword>
<gene>
    <name evidence="9" type="ORF">HPP92_015398</name>
</gene>
<protein>
    <recommendedName>
        <fullName evidence="8">Condensin complex subunit 1 C-terminal domain-containing protein</fullName>
    </recommendedName>
</protein>
<evidence type="ECO:0000256" key="3">
    <source>
        <dbReference type="ARBA" id="ARBA00022776"/>
    </source>
</evidence>
<dbReference type="PANTHER" id="PTHR14222">
    <property type="entry name" value="CONDENSIN"/>
    <property type="match status" value="1"/>
</dbReference>
<evidence type="ECO:0000256" key="6">
    <source>
        <dbReference type="ARBA" id="ARBA00023306"/>
    </source>
</evidence>
<organism evidence="9 10">
    <name type="scientific">Vanilla planifolia</name>
    <name type="common">Vanilla</name>
    <dbReference type="NCBI Taxonomy" id="51239"/>
    <lineage>
        <taxon>Eukaryota</taxon>
        <taxon>Viridiplantae</taxon>
        <taxon>Streptophyta</taxon>
        <taxon>Embryophyta</taxon>
        <taxon>Tracheophyta</taxon>
        <taxon>Spermatophyta</taxon>
        <taxon>Magnoliopsida</taxon>
        <taxon>Liliopsida</taxon>
        <taxon>Asparagales</taxon>
        <taxon>Orchidaceae</taxon>
        <taxon>Vanilloideae</taxon>
        <taxon>Vanilleae</taxon>
        <taxon>Vanilla</taxon>
    </lineage>
</organism>
<keyword evidence="2" id="KW-0132">Cell division</keyword>
<sequence length="1284" mass="140741">MDDGQVDETISRLLVDLESLGPEDALLESSVVDLQFLVSSFSSATSNKDAAFPLWLHLAEAGLSHLSLLRPLSSSMDLPSPESSLLAARVYLSLILTPSAPVLSLFSPIAFLSLLRALRRALKPLPTPPQVDLRQKRKRKRSRVSGDNRADDQLPSADAGAGDLLPVILDLLDSVLSRVHLQPSPDCVKSLIDTIASVLSSSVAELYRLPDRCLRIIYSTISYAEEGDQTSVAVDVLKSVAPAILSSPPKSSLRVAILGFVTNKIAALARKNEKVLKALVYFPRYLASKAPERAEPRAAAVDAIMDVVRALKEEDQIAFSEYVVKMAQGKSQQRLLAVDLILCLSTSLPDPLGADESVEIANCWGVKCLKALLLRCLDSMGGVRARALTNMSQVIEFLSRNARNSVRLQEGLAFCNIKFNELLKKRCFDDKAVVRKAALLLIARCTSLIGRSIDEEMLKTIGFACMDPLVSIRKAAMSAISEVYRQFPDERIIMEWLHTVPRLILDNETSIQEECENLFLELVLDQISNASPSAKDCEFVIPERILALLKGICDGEVLPCVRKICSSLGKKKKLKASIVASLQKVISVSESEQQKKNLPVESWAAPLGAWQLISEVSLFTPKAIEWKFLHHHWKLLDKCKVEGKGKKLDAQEPCSVSWAGDRVCLLQTIANVSLLLPPVDASDLAADLLKRIEEFNMHLSEVDAHVKALSTLCKQKAASSQEGEELIRKWVQQLLSGAHNVLESCMSKELETAKGSSFFTPSSGKGKGKHNTASSKLLSQAITAVFTVGSLVLVCPSADLHGIVPLLHAIITSGKSGSGTIKLANFTVSANELDPSLCIQSWVAMGKICLVDDKLAKRYIPLFVQELEKSDCAALRNNILVVMVDFCVRYTALVDCYIPKITMTLRDPCEVVRRQTFILLSRLLQRDYVKWRGVLFLRFLLSLVDESQKIRNLADYLFGNILKAKAPLLAYNSFVEAIFFLNGCNARYGRSEAFEKGSRRFTISGSDDKARSQRMHIYVSLLKQMAPEHLLATSAKLCAEILAAASDGMLSIDDATGQSVVQDTLHILACKEMRIQSSKSQDTAEIDDECGESGESSALLAAKGRLVTQVAKKNLVQHAVPIFIELKRLLESKNSPLTGSLLECLRVLLKDHKNEIDEILVADKQLQKELIYDMEKYETAKVKSTVAEAIANAKVHSPINKAASVGQIFATVSERLGSGGKIGSAVADAAAQATAKSVLKEVNRSGQKRKRGDGEGGSNVISTRRACVLESLRQRQTYESDDET</sequence>
<keyword evidence="3" id="KW-0498">Mitosis</keyword>
<dbReference type="Pfam" id="PF12717">
    <property type="entry name" value="Cnd1"/>
    <property type="match status" value="1"/>
</dbReference>
<dbReference type="GO" id="GO:0051301">
    <property type="term" value="P:cell division"/>
    <property type="evidence" value="ECO:0007669"/>
    <property type="project" value="UniProtKB-KW"/>
</dbReference>
<evidence type="ECO:0000256" key="5">
    <source>
        <dbReference type="ARBA" id="ARBA00023242"/>
    </source>
</evidence>
<dbReference type="InterPro" id="IPR026971">
    <property type="entry name" value="CND1/NCAPD3"/>
</dbReference>
<evidence type="ECO:0000256" key="4">
    <source>
        <dbReference type="ARBA" id="ARBA00023067"/>
    </source>
</evidence>
<feature type="region of interest" description="Disordered" evidence="7">
    <location>
        <begin position="1241"/>
        <end position="1260"/>
    </location>
</feature>
<evidence type="ECO:0000256" key="2">
    <source>
        <dbReference type="ARBA" id="ARBA00022618"/>
    </source>
</evidence>
<feature type="domain" description="Condensin complex subunit 1 C-terminal" evidence="8">
    <location>
        <begin position="875"/>
        <end position="985"/>
    </location>
</feature>
<dbReference type="EMBL" id="JADCNM010000007">
    <property type="protein sequence ID" value="KAG0475712.1"/>
    <property type="molecule type" value="Genomic_DNA"/>
</dbReference>
<dbReference type="GO" id="GO:0000796">
    <property type="term" value="C:condensin complex"/>
    <property type="evidence" value="ECO:0007669"/>
    <property type="project" value="TreeGrafter"/>
</dbReference>
<name>A0A835QVU4_VANPL</name>
<dbReference type="InterPro" id="IPR011989">
    <property type="entry name" value="ARM-like"/>
</dbReference>
<dbReference type="Proteomes" id="UP000639772">
    <property type="component" value="Chromosome 7"/>
</dbReference>
<reference evidence="9 10" key="1">
    <citation type="journal article" date="2020" name="Nat. Food">
        <title>A phased Vanilla planifolia genome enables genetic improvement of flavour and production.</title>
        <authorList>
            <person name="Hasing T."/>
            <person name="Tang H."/>
            <person name="Brym M."/>
            <person name="Khazi F."/>
            <person name="Huang T."/>
            <person name="Chambers A.H."/>
        </authorList>
    </citation>
    <scope>NUCLEOTIDE SEQUENCE [LARGE SCALE GENOMIC DNA]</scope>
    <source>
        <tissue evidence="9">Leaf</tissue>
    </source>
</reference>
<dbReference type="GO" id="GO:0042393">
    <property type="term" value="F:histone binding"/>
    <property type="evidence" value="ECO:0007669"/>
    <property type="project" value="TreeGrafter"/>
</dbReference>
<dbReference type="GO" id="GO:0010032">
    <property type="term" value="P:meiotic chromosome condensation"/>
    <property type="evidence" value="ECO:0007669"/>
    <property type="project" value="TreeGrafter"/>
</dbReference>
<dbReference type="GO" id="GO:0007076">
    <property type="term" value="P:mitotic chromosome condensation"/>
    <property type="evidence" value="ECO:0007669"/>
    <property type="project" value="InterPro"/>
</dbReference>
<dbReference type="OrthoDB" id="10263978at2759"/>
<keyword evidence="6" id="KW-0131">Cell cycle</keyword>
<feature type="region of interest" description="Disordered" evidence="7">
    <location>
        <begin position="126"/>
        <end position="157"/>
    </location>
</feature>
<keyword evidence="4" id="KW-0226">DNA condensation</keyword>
<evidence type="ECO:0000259" key="8">
    <source>
        <dbReference type="Pfam" id="PF12717"/>
    </source>
</evidence>
<dbReference type="SUPFAM" id="SSF48371">
    <property type="entry name" value="ARM repeat"/>
    <property type="match status" value="1"/>
</dbReference>